<gene>
    <name evidence="1" type="ORF">ORQ98_18700</name>
</gene>
<organism evidence="1 2">
    <name type="scientific">Spartinivicinus poritis</name>
    <dbReference type="NCBI Taxonomy" id="2994640"/>
    <lineage>
        <taxon>Bacteria</taxon>
        <taxon>Pseudomonadati</taxon>
        <taxon>Pseudomonadota</taxon>
        <taxon>Gammaproteobacteria</taxon>
        <taxon>Oceanospirillales</taxon>
        <taxon>Zooshikellaceae</taxon>
        <taxon>Spartinivicinus</taxon>
    </lineage>
</organism>
<keyword evidence="2" id="KW-1185">Reference proteome</keyword>
<evidence type="ECO:0000313" key="1">
    <source>
        <dbReference type="EMBL" id="MDE1463987.1"/>
    </source>
</evidence>
<evidence type="ECO:0000313" key="2">
    <source>
        <dbReference type="Proteomes" id="UP001528823"/>
    </source>
</evidence>
<dbReference type="RefSeq" id="WP_274690319.1">
    <property type="nucleotide sequence ID" value="NZ_JAPMOU010000027.1"/>
</dbReference>
<sequence>MKTTALFRPIGPDQFEALKKLEFSQIPSHVFGQKFFYPLLHESFAKQIAKEWYLPKHGHAYVIRLEIACSYLEQFEVKRIGGPEHTEYRIPIEEKASFSRELVGKIEVIAEYQQDTIKQPFLFCRIGETTEAMLNPTVGFQSHFQCLA</sequence>
<dbReference type="EMBL" id="JAPMOU010000027">
    <property type="protein sequence ID" value="MDE1463987.1"/>
    <property type="molecule type" value="Genomic_DNA"/>
</dbReference>
<dbReference type="Proteomes" id="UP001528823">
    <property type="component" value="Unassembled WGS sequence"/>
</dbReference>
<protein>
    <submittedName>
        <fullName evidence="1">Uncharacterized protein</fullName>
    </submittedName>
</protein>
<comment type="caution">
    <text evidence="1">The sequence shown here is derived from an EMBL/GenBank/DDBJ whole genome shotgun (WGS) entry which is preliminary data.</text>
</comment>
<accession>A0ABT5UC91</accession>
<reference evidence="1 2" key="1">
    <citation type="submission" date="2022-11" db="EMBL/GenBank/DDBJ databases">
        <title>Spartinivicinus poritis sp. nov., isolated from scleractinian coral Porites lutea.</title>
        <authorList>
            <person name="Zhang G."/>
            <person name="Cai L."/>
            <person name="Wei Q."/>
        </authorList>
    </citation>
    <scope>NUCLEOTIDE SEQUENCE [LARGE SCALE GENOMIC DNA]</scope>
    <source>
        <strain evidence="1 2">A2-2</strain>
    </source>
</reference>
<proteinExistence type="predicted"/>
<name>A0ABT5UC91_9GAMM</name>